<accession>A0A3E2WNP5</accession>
<sequence>MFKRIDTLKVKGIAISLLLFHHLFYSTARIEANGVVFHIFSQDTVEGLATASRICVWIFAFLSAYGLTCKYIKEDIKRPTIFIAKSWISLMKSYWFIYIIVFILSFIFFNNPLEIYQHKASYLVLDALGLTDFFGSPMLSNVWWYMCFAQILLIILPLIIAVCSKFGWASYLLMIIIIQYLGSGISSNFGGEYINYLLVIVLGVLCAQNSFFDKVKSKPKHLIGKIIEICILVGVIFICLILRLKLEEVDVWKVRSILSSLAVLCICWMSYKYLTNKIVEKVLSFLGKHSGNIFMTHALIYTFYPNVVYYTKNVILSWLTLLSISLCLSIVLEKLKELTKYNCLIKNIENMIFPE</sequence>
<feature type="transmembrane region" description="Helical" evidence="1">
    <location>
        <begin position="256"/>
        <end position="274"/>
    </location>
</feature>
<feature type="transmembrane region" description="Helical" evidence="1">
    <location>
        <begin position="193"/>
        <end position="211"/>
    </location>
</feature>
<feature type="domain" description="Acyltransferase 3" evidence="2">
    <location>
        <begin position="10"/>
        <end position="332"/>
    </location>
</feature>
<evidence type="ECO:0000313" key="3">
    <source>
        <dbReference type="EMBL" id="RGC28198.1"/>
    </source>
</evidence>
<evidence type="ECO:0000256" key="1">
    <source>
        <dbReference type="SAM" id="Phobius"/>
    </source>
</evidence>
<gene>
    <name evidence="3" type="ORF">DWX41_16855</name>
</gene>
<dbReference type="EMBL" id="QVIA01000021">
    <property type="protein sequence ID" value="RGC28198.1"/>
    <property type="molecule type" value="Genomic_DNA"/>
</dbReference>
<feature type="transmembrane region" description="Helical" evidence="1">
    <location>
        <begin position="223"/>
        <end position="244"/>
    </location>
</feature>
<evidence type="ECO:0000259" key="2">
    <source>
        <dbReference type="Pfam" id="PF01757"/>
    </source>
</evidence>
<keyword evidence="1" id="KW-1133">Transmembrane helix</keyword>
<dbReference type="Proteomes" id="UP000261111">
    <property type="component" value="Unassembled WGS sequence"/>
</dbReference>
<feature type="transmembrane region" description="Helical" evidence="1">
    <location>
        <begin position="93"/>
        <end position="109"/>
    </location>
</feature>
<dbReference type="Pfam" id="PF01757">
    <property type="entry name" value="Acyl_transf_3"/>
    <property type="match status" value="1"/>
</dbReference>
<name>A0A3E2WNP5_9FIRM</name>
<feature type="transmembrane region" description="Helical" evidence="1">
    <location>
        <begin position="142"/>
        <end position="161"/>
    </location>
</feature>
<protein>
    <recommendedName>
        <fullName evidence="2">Acyltransferase 3 domain-containing protein</fullName>
    </recommendedName>
</protein>
<keyword evidence="1" id="KW-0472">Membrane</keyword>
<dbReference type="AlphaFoldDB" id="A0A3E2WNP5"/>
<feature type="transmembrane region" description="Helical" evidence="1">
    <location>
        <begin position="168"/>
        <end position="187"/>
    </location>
</feature>
<feature type="transmembrane region" description="Helical" evidence="1">
    <location>
        <begin position="315"/>
        <end position="332"/>
    </location>
</feature>
<evidence type="ECO:0000313" key="4">
    <source>
        <dbReference type="Proteomes" id="UP000261111"/>
    </source>
</evidence>
<keyword evidence="1" id="KW-0812">Transmembrane</keyword>
<dbReference type="GO" id="GO:0016747">
    <property type="term" value="F:acyltransferase activity, transferring groups other than amino-acyl groups"/>
    <property type="evidence" value="ECO:0007669"/>
    <property type="project" value="InterPro"/>
</dbReference>
<proteinExistence type="predicted"/>
<feature type="transmembrane region" description="Helical" evidence="1">
    <location>
        <begin position="286"/>
        <end position="303"/>
    </location>
</feature>
<reference evidence="3 4" key="1">
    <citation type="submission" date="2018-08" db="EMBL/GenBank/DDBJ databases">
        <title>A genome reference for cultivated species of the human gut microbiota.</title>
        <authorList>
            <person name="Zou Y."/>
            <person name="Xue W."/>
            <person name="Luo G."/>
        </authorList>
    </citation>
    <scope>NUCLEOTIDE SEQUENCE [LARGE SCALE GENOMIC DNA]</scope>
    <source>
        <strain evidence="3 4">AF19-21</strain>
    </source>
</reference>
<dbReference type="InterPro" id="IPR002656">
    <property type="entry name" value="Acyl_transf_3_dom"/>
</dbReference>
<feature type="transmembrane region" description="Helical" evidence="1">
    <location>
        <begin position="48"/>
        <end position="72"/>
    </location>
</feature>
<dbReference type="RefSeq" id="WP_117441140.1">
    <property type="nucleotide sequence ID" value="NZ_QVIA01000021.1"/>
</dbReference>
<comment type="caution">
    <text evidence="3">The sequence shown here is derived from an EMBL/GenBank/DDBJ whole genome shotgun (WGS) entry which is preliminary data.</text>
</comment>
<organism evidence="3 4">
    <name type="scientific">Hungatella hathewayi</name>
    <dbReference type="NCBI Taxonomy" id="154046"/>
    <lineage>
        <taxon>Bacteria</taxon>
        <taxon>Bacillati</taxon>
        <taxon>Bacillota</taxon>
        <taxon>Clostridia</taxon>
        <taxon>Lachnospirales</taxon>
        <taxon>Lachnospiraceae</taxon>
        <taxon>Hungatella</taxon>
    </lineage>
</organism>